<reference evidence="6 7" key="1">
    <citation type="submission" date="2024-08" db="EMBL/GenBank/DDBJ databases">
        <title>Insights into the chromosomal genome structure of Flemingia macrophylla.</title>
        <authorList>
            <person name="Ding Y."/>
            <person name="Zhao Y."/>
            <person name="Bi W."/>
            <person name="Wu M."/>
            <person name="Zhao G."/>
            <person name="Gong Y."/>
            <person name="Li W."/>
            <person name="Zhang P."/>
        </authorList>
    </citation>
    <scope>NUCLEOTIDE SEQUENCE [LARGE SCALE GENOMIC DNA]</scope>
    <source>
        <strain evidence="6">DYQJB</strain>
        <tissue evidence="6">Leaf</tissue>
    </source>
</reference>
<dbReference type="GO" id="GO:0005886">
    <property type="term" value="C:plasma membrane"/>
    <property type="evidence" value="ECO:0007669"/>
    <property type="project" value="UniProtKB-SubCell"/>
</dbReference>
<proteinExistence type="predicted"/>
<comment type="subcellular location">
    <subcellularLocation>
        <location evidence="1">Cell membrane</location>
    </subcellularLocation>
</comment>
<dbReference type="Proteomes" id="UP001603857">
    <property type="component" value="Unassembled WGS sequence"/>
</dbReference>
<organism evidence="6 7">
    <name type="scientific">Flemingia macrophylla</name>
    <dbReference type="NCBI Taxonomy" id="520843"/>
    <lineage>
        <taxon>Eukaryota</taxon>
        <taxon>Viridiplantae</taxon>
        <taxon>Streptophyta</taxon>
        <taxon>Embryophyta</taxon>
        <taxon>Tracheophyta</taxon>
        <taxon>Spermatophyta</taxon>
        <taxon>Magnoliopsida</taxon>
        <taxon>eudicotyledons</taxon>
        <taxon>Gunneridae</taxon>
        <taxon>Pentapetalae</taxon>
        <taxon>rosids</taxon>
        <taxon>fabids</taxon>
        <taxon>Fabales</taxon>
        <taxon>Fabaceae</taxon>
        <taxon>Papilionoideae</taxon>
        <taxon>50 kb inversion clade</taxon>
        <taxon>NPAAA clade</taxon>
        <taxon>indigoferoid/millettioid clade</taxon>
        <taxon>Phaseoleae</taxon>
        <taxon>Flemingia</taxon>
    </lineage>
</organism>
<dbReference type="AlphaFoldDB" id="A0ABD1L4L9"/>
<accession>A0ABD1L4L9</accession>
<dbReference type="PANTHER" id="PTHR35129">
    <property type="entry name" value="GUANINE NUCLEOTIDE-BINDING PROTEIN SUBUNIT GAMMA 1"/>
    <property type="match status" value="1"/>
</dbReference>
<keyword evidence="2" id="KW-1003">Cell membrane</keyword>
<dbReference type="InterPro" id="IPR045878">
    <property type="entry name" value="GG1/2"/>
</dbReference>
<evidence type="ECO:0000256" key="5">
    <source>
        <dbReference type="SAM" id="MobiDB-lite"/>
    </source>
</evidence>
<evidence type="ECO:0000256" key="4">
    <source>
        <dbReference type="ARBA" id="ARBA00023224"/>
    </source>
</evidence>
<evidence type="ECO:0000256" key="3">
    <source>
        <dbReference type="ARBA" id="ARBA00023136"/>
    </source>
</evidence>
<keyword evidence="7" id="KW-1185">Reference proteome</keyword>
<evidence type="ECO:0000313" key="6">
    <source>
        <dbReference type="EMBL" id="KAL2318293.1"/>
    </source>
</evidence>
<evidence type="ECO:0008006" key="8">
    <source>
        <dbReference type="Google" id="ProtNLM"/>
    </source>
</evidence>
<dbReference type="GO" id="GO:0007165">
    <property type="term" value="P:signal transduction"/>
    <property type="evidence" value="ECO:0007669"/>
    <property type="project" value="UniProtKB-KW"/>
</dbReference>
<keyword evidence="3" id="KW-0472">Membrane</keyword>
<evidence type="ECO:0000313" key="7">
    <source>
        <dbReference type="Proteomes" id="UP001603857"/>
    </source>
</evidence>
<feature type="region of interest" description="Disordered" evidence="5">
    <location>
        <begin position="1"/>
        <end position="42"/>
    </location>
</feature>
<evidence type="ECO:0000256" key="1">
    <source>
        <dbReference type="ARBA" id="ARBA00004236"/>
    </source>
</evidence>
<dbReference type="EMBL" id="JBGMDY010000011">
    <property type="protein sequence ID" value="KAL2318293.1"/>
    <property type="molecule type" value="Genomic_DNA"/>
</dbReference>
<evidence type="ECO:0000256" key="2">
    <source>
        <dbReference type="ARBA" id="ARBA00022475"/>
    </source>
</evidence>
<comment type="caution">
    <text evidence="6">The sequence shown here is derived from an EMBL/GenBank/DDBJ whole genome shotgun (WGS) entry which is preliminary data.</text>
</comment>
<feature type="compositionally biased region" description="Low complexity" evidence="5">
    <location>
        <begin position="1"/>
        <end position="14"/>
    </location>
</feature>
<name>A0ABD1L4L9_9FABA</name>
<dbReference type="PANTHER" id="PTHR35129:SF5">
    <property type="entry name" value="GUANINE NUCLEOTIDE-BINDING PROTEIN SUBUNIT GAMMA 2"/>
    <property type="match status" value="1"/>
</dbReference>
<protein>
    <recommendedName>
        <fullName evidence="8">G protein gamma domain-containing protein</fullName>
    </recommendedName>
</protein>
<sequence length="124" mass="13899">MAMDGQQQQQSSELLAEESEREIEEYREKGPQNGTGSLPLPGGFIGKHRLQAAINHLNNQISILEEELEKLETTGEASIFCKDVISSVESISDPLLPFTKGSVDAGWDRWFGGVHHSRNHKRWI</sequence>
<gene>
    <name evidence="6" type="ORF">Fmac_032169</name>
</gene>
<keyword evidence="4" id="KW-0807">Transducer</keyword>